<comment type="caution">
    <text evidence="11">The sequence shown here is derived from an EMBL/GenBank/DDBJ whole genome shotgun (WGS) entry which is preliminary data.</text>
</comment>
<evidence type="ECO:0000256" key="9">
    <source>
        <dbReference type="SAM" id="Phobius"/>
    </source>
</evidence>
<dbReference type="InterPro" id="IPR039261">
    <property type="entry name" value="FNR_nucleotide-bd"/>
</dbReference>
<evidence type="ECO:0000256" key="2">
    <source>
        <dbReference type="ARBA" id="ARBA00006278"/>
    </source>
</evidence>
<dbReference type="PANTHER" id="PTHR32361:SF23">
    <property type="entry name" value="FERRIC-CHELATE REDUCTASE"/>
    <property type="match status" value="1"/>
</dbReference>
<evidence type="ECO:0000256" key="5">
    <source>
        <dbReference type="ARBA" id="ARBA00022475"/>
    </source>
</evidence>
<evidence type="ECO:0000256" key="3">
    <source>
        <dbReference type="ARBA" id="ARBA00012668"/>
    </source>
</evidence>
<dbReference type="Proteomes" id="UP001521785">
    <property type="component" value="Unassembled WGS sequence"/>
</dbReference>
<keyword evidence="5" id="KW-1003">Cell membrane</keyword>
<feature type="domain" description="FAD-binding FR-type" evidence="10">
    <location>
        <begin position="133"/>
        <end position="242"/>
    </location>
</feature>
<evidence type="ECO:0000256" key="7">
    <source>
        <dbReference type="ARBA" id="ARBA00023002"/>
    </source>
</evidence>
<dbReference type="EMBL" id="JAKJXO020000003">
    <property type="protein sequence ID" value="KAL1607902.1"/>
    <property type="molecule type" value="Genomic_DNA"/>
</dbReference>
<feature type="transmembrane region" description="Helical" evidence="9">
    <location>
        <begin position="114"/>
        <end position="134"/>
    </location>
</feature>
<protein>
    <recommendedName>
        <fullName evidence="3">ferric-chelate reductase (NADPH)</fullName>
        <ecNumber evidence="3">1.16.1.9</ecNumber>
    </recommendedName>
</protein>
<dbReference type="PROSITE" id="PS51384">
    <property type="entry name" value="FAD_FR"/>
    <property type="match status" value="1"/>
</dbReference>
<evidence type="ECO:0000256" key="8">
    <source>
        <dbReference type="ARBA" id="ARBA00048483"/>
    </source>
</evidence>
<feature type="transmembrane region" description="Helical" evidence="9">
    <location>
        <begin position="83"/>
        <end position="102"/>
    </location>
</feature>
<evidence type="ECO:0000313" key="12">
    <source>
        <dbReference type="Proteomes" id="UP001521785"/>
    </source>
</evidence>
<feature type="transmembrane region" description="Helical" evidence="9">
    <location>
        <begin position="36"/>
        <end position="52"/>
    </location>
</feature>
<reference evidence="11 12" key="1">
    <citation type="submission" date="2024-02" db="EMBL/GenBank/DDBJ databases">
        <title>De novo assembly and annotation of 12 fungi associated with fruit tree decline syndrome in Ontario, Canada.</title>
        <authorList>
            <person name="Sulman M."/>
            <person name="Ellouze W."/>
            <person name="Ilyukhin E."/>
        </authorList>
    </citation>
    <scope>NUCLEOTIDE SEQUENCE [LARGE SCALE GENOMIC DNA]</scope>
    <source>
        <strain evidence="11 12">M42-189</strain>
    </source>
</reference>
<comment type="subcellular location">
    <subcellularLocation>
        <location evidence="1">Cell membrane</location>
        <topology evidence="1">Multi-pass membrane protein</topology>
    </subcellularLocation>
</comment>
<dbReference type="InterPro" id="IPR013112">
    <property type="entry name" value="FAD-bd_8"/>
</dbReference>
<dbReference type="Gene3D" id="2.40.30.10">
    <property type="entry name" value="Translation factors"/>
    <property type="match status" value="1"/>
</dbReference>
<evidence type="ECO:0000313" key="11">
    <source>
        <dbReference type="EMBL" id="KAL1607902.1"/>
    </source>
</evidence>
<dbReference type="SUPFAM" id="SSF52343">
    <property type="entry name" value="Ferredoxin reductase-like, C-terminal NADP-linked domain"/>
    <property type="match status" value="1"/>
</dbReference>
<dbReference type="PANTHER" id="PTHR32361">
    <property type="entry name" value="FERRIC/CUPRIC REDUCTASE TRANSMEMBRANE COMPONENT"/>
    <property type="match status" value="1"/>
</dbReference>
<dbReference type="SUPFAM" id="SSF63380">
    <property type="entry name" value="Riboflavin synthase domain-like"/>
    <property type="match status" value="1"/>
</dbReference>
<dbReference type="Gene3D" id="3.40.50.80">
    <property type="entry name" value="Nucleotide-binding domain of ferredoxin-NADP reductase (FNR) module"/>
    <property type="match status" value="1"/>
</dbReference>
<dbReference type="InterPro" id="IPR051410">
    <property type="entry name" value="Ferric/Cupric_Reductase"/>
</dbReference>
<sequence>MAANAMRKMQVPAYCPGEVGVQVIEKRGVVVEEKKVIAIILIGIMVLVFMSMEPDVALAVAMDMDIDMLAMSLVAVAIDMVSIFFKATHFFAVIVFMITFFWHCDYTLTSWDYFIATAAVYVPCYAYSWCRIIFEYGFTQKARIQVEENGFTRIVIPAKFKWTPGQHCFLRFTNFGLSHALSSHPFTICSSPSIDPDTSSELVFYIRQQKGFTSKLYQHALEHPDKSVPVQVDGPYGGANLQKYRDSDRLLIIAGGSGAGWILPFVERFARAGLIKRNHGHDEAQVDMEKAPAAESHATGSILSPKSLRVILATRDSSSRKWFETSVSGLLAKYPSSNVRVEVYLTGEAAKEADLPGAPEVQRSTSSSDEIDIHTKGHDVHVRGKELEGRPQLPLIIQEEASKVAEANESLGVFICGPETMQNDVRNAVAAENLRILKGSKMDGVYLHSEHFSWA</sequence>
<accession>A0ABR3RVB6</accession>
<keyword evidence="4" id="KW-0813">Transport</keyword>
<evidence type="ECO:0000256" key="6">
    <source>
        <dbReference type="ARBA" id="ARBA00022982"/>
    </source>
</evidence>
<dbReference type="InterPro" id="IPR013121">
    <property type="entry name" value="Fe_red_NAD-bd_6"/>
</dbReference>
<dbReference type="Pfam" id="PF08030">
    <property type="entry name" value="NAD_binding_6"/>
    <property type="match status" value="1"/>
</dbReference>
<evidence type="ECO:0000256" key="1">
    <source>
        <dbReference type="ARBA" id="ARBA00004651"/>
    </source>
</evidence>
<evidence type="ECO:0000256" key="4">
    <source>
        <dbReference type="ARBA" id="ARBA00022448"/>
    </source>
</evidence>
<dbReference type="EC" id="1.16.1.9" evidence="3"/>
<organism evidence="11 12">
    <name type="scientific">Paraconiothyrium brasiliense</name>
    <dbReference type="NCBI Taxonomy" id="300254"/>
    <lineage>
        <taxon>Eukaryota</taxon>
        <taxon>Fungi</taxon>
        <taxon>Dikarya</taxon>
        <taxon>Ascomycota</taxon>
        <taxon>Pezizomycotina</taxon>
        <taxon>Dothideomycetes</taxon>
        <taxon>Pleosporomycetidae</taxon>
        <taxon>Pleosporales</taxon>
        <taxon>Massarineae</taxon>
        <taxon>Didymosphaeriaceae</taxon>
        <taxon>Paraconiothyrium</taxon>
    </lineage>
</organism>
<comment type="catalytic activity">
    <reaction evidence="8">
        <text>2 a Fe(II)-siderophore + NADP(+) + H(+) = 2 a Fe(III)-siderophore + NADPH</text>
        <dbReference type="Rhea" id="RHEA:28795"/>
        <dbReference type="Rhea" id="RHEA-COMP:11342"/>
        <dbReference type="Rhea" id="RHEA-COMP:11344"/>
        <dbReference type="ChEBI" id="CHEBI:15378"/>
        <dbReference type="ChEBI" id="CHEBI:29033"/>
        <dbReference type="ChEBI" id="CHEBI:29034"/>
        <dbReference type="ChEBI" id="CHEBI:57783"/>
        <dbReference type="ChEBI" id="CHEBI:58349"/>
        <dbReference type="EC" id="1.16.1.9"/>
    </reaction>
</comment>
<dbReference type="InterPro" id="IPR017927">
    <property type="entry name" value="FAD-bd_FR_type"/>
</dbReference>
<keyword evidence="7" id="KW-0560">Oxidoreductase</keyword>
<keyword evidence="9" id="KW-0812">Transmembrane</keyword>
<keyword evidence="9" id="KW-0472">Membrane</keyword>
<dbReference type="CDD" id="cd06186">
    <property type="entry name" value="NOX_Duox_like_FAD_NADP"/>
    <property type="match status" value="1"/>
</dbReference>
<dbReference type="InterPro" id="IPR017938">
    <property type="entry name" value="Riboflavin_synthase-like_b-brl"/>
</dbReference>
<dbReference type="Pfam" id="PF08022">
    <property type="entry name" value="FAD_binding_8"/>
    <property type="match status" value="1"/>
</dbReference>
<keyword evidence="9" id="KW-1133">Transmembrane helix</keyword>
<gene>
    <name evidence="11" type="ORF">SLS60_002840</name>
</gene>
<keyword evidence="12" id="KW-1185">Reference proteome</keyword>
<evidence type="ECO:0000259" key="10">
    <source>
        <dbReference type="PROSITE" id="PS51384"/>
    </source>
</evidence>
<proteinExistence type="inferred from homology"/>
<keyword evidence="6" id="KW-0249">Electron transport</keyword>
<name>A0ABR3RVB6_9PLEO</name>
<comment type="similarity">
    <text evidence="2">Belongs to the ferric reductase (FRE) family.</text>
</comment>